<sequence length="51" mass="5953">MKHRTTATRCIAKPSKKFPSVIRIFLAPNYLDVHRNRGAVLKYQNKNITVR</sequence>
<name>A0ACD2ZY07_9AGAR</name>
<accession>A0ACD2ZY07</accession>
<protein>
    <submittedName>
        <fullName evidence="1">Uncharacterized protein</fullName>
    </submittedName>
</protein>
<evidence type="ECO:0000313" key="2">
    <source>
        <dbReference type="Proteomes" id="UP000308600"/>
    </source>
</evidence>
<keyword evidence="2" id="KW-1185">Reference proteome</keyword>
<proteinExistence type="predicted"/>
<dbReference type="Proteomes" id="UP000308600">
    <property type="component" value="Unassembled WGS sequence"/>
</dbReference>
<reference evidence="1 2" key="1">
    <citation type="journal article" date="2019" name="Nat. Ecol. Evol.">
        <title>Megaphylogeny resolves global patterns of mushroom evolution.</title>
        <authorList>
            <person name="Varga T."/>
            <person name="Krizsan K."/>
            <person name="Foldi C."/>
            <person name="Dima B."/>
            <person name="Sanchez-Garcia M."/>
            <person name="Sanchez-Ramirez S."/>
            <person name="Szollosi G.J."/>
            <person name="Szarkandi J.G."/>
            <person name="Papp V."/>
            <person name="Albert L."/>
            <person name="Andreopoulos W."/>
            <person name="Angelini C."/>
            <person name="Antonin V."/>
            <person name="Barry K.W."/>
            <person name="Bougher N.L."/>
            <person name="Buchanan P."/>
            <person name="Buyck B."/>
            <person name="Bense V."/>
            <person name="Catcheside P."/>
            <person name="Chovatia M."/>
            <person name="Cooper J."/>
            <person name="Damon W."/>
            <person name="Desjardin D."/>
            <person name="Finy P."/>
            <person name="Geml J."/>
            <person name="Haridas S."/>
            <person name="Hughes K."/>
            <person name="Justo A."/>
            <person name="Karasinski D."/>
            <person name="Kautmanova I."/>
            <person name="Kiss B."/>
            <person name="Kocsube S."/>
            <person name="Kotiranta H."/>
            <person name="LaButti K.M."/>
            <person name="Lechner B.E."/>
            <person name="Liimatainen K."/>
            <person name="Lipzen A."/>
            <person name="Lukacs Z."/>
            <person name="Mihaltcheva S."/>
            <person name="Morgado L.N."/>
            <person name="Niskanen T."/>
            <person name="Noordeloos M.E."/>
            <person name="Ohm R.A."/>
            <person name="Ortiz-Santana B."/>
            <person name="Ovrebo C."/>
            <person name="Racz N."/>
            <person name="Riley R."/>
            <person name="Savchenko A."/>
            <person name="Shiryaev A."/>
            <person name="Soop K."/>
            <person name="Spirin V."/>
            <person name="Szebenyi C."/>
            <person name="Tomsovsky M."/>
            <person name="Tulloss R.E."/>
            <person name="Uehling J."/>
            <person name="Grigoriev I.V."/>
            <person name="Vagvolgyi C."/>
            <person name="Papp T."/>
            <person name="Martin F.M."/>
            <person name="Miettinen O."/>
            <person name="Hibbett D.S."/>
            <person name="Nagy L.G."/>
        </authorList>
    </citation>
    <scope>NUCLEOTIDE SEQUENCE [LARGE SCALE GENOMIC DNA]</scope>
    <source>
        <strain evidence="1 2">NL-1719</strain>
    </source>
</reference>
<organism evidence="1 2">
    <name type="scientific">Pluteus cervinus</name>
    <dbReference type="NCBI Taxonomy" id="181527"/>
    <lineage>
        <taxon>Eukaryota</taxon>
        <taxon>Fungi</taxon>
        <taxon>Dikarya</taxon>
        <taxon>Basidiomycota</taxon>
        <taxon>Agaricomycotina</taxon>
        <taxon>Agaricomycetes</taxon>
        <taxon>Agaricomycetidae</taxon>
        <taxon>Agaricales</taxon>
        <taxon>Pluteineae</taxon>
        <taxon>Pluteaceae</taxon>
        <taxon>Pluteus</taxon>
    </lineage>
</organism>
<dbReference type="EMBL" id="ML209746">
    <property type="protein sequence ID" value="TFK58010.1"/>
    <property type="molecule type" value="Genomic_DNA"/>
</dbReference>
<evidence type="ECO:0000313" key="1">
    <source>
        <dbReference type="EMBL" id="TFK58010.1"/>
    </source>
</evidence>
<gene>
    <name evidence="1" type="ORF">BDN72DRAFT_907184</name>
</gene>